<protein>
    <submittedName>
        <fullName evidence="1">DNA-binding protein</fullName>
    </submittedName>
</protein>
<comment type="caution">
    <text evidence="1">The sequence shown here is derived from an EMBL/GenBank/DDBJ whole genome shotgun (WGS) entry which is preliminary data.</text>
</comment>
<evidence type="ECO:0000313" key="2">
    <source>
        <dbReference type="Proteomes" id="UP000260680"/>
    </source>
</evidence>
<organism evidence="1 2">
    <name type="scientific">Lacrimispora amygdalina</name>
    <dbReference type="NCBI Taxonomy" id="253257"/>
    <lineage>
        <taxon>Bacteria</taxon>
        <taxon>Bacillati</taxon>
        <taxon>Bacillota</taxon>
        <taxon>Clostridia</taxon>
        <taxon>Lachnospirales</taxon>
        <taxon>Lachnospiraceae</taxon>
        <taxon>Lacrimispora</taxon>
    </lineage>
</organism>
<dbReference type="Proteomes" id="UP000260680">
    <property type="component" value="Unassembled WGS sequence"/>
</dbReference>
<dbReference type="GO" id="GO:0003677">
    <property type="term" value="F:DNA binding"/>
    <property type="evidence" value="ECO:0007669"/>
    <property type="project" value="UniProtKB-KW"/>
</dbReference>
<keyword evidence="1" id="KW-0238">DNA-binding</keyword>
<proteinExistence type="predicted"/>
<evidence type="ECO:0000313" key="1">
    <source>
        <dbReference type="EMBL" id="RFZ79944.1"/>
    </source>
</evidence>
<sequence>MSCLKARNSIAFVSEVSIEYLKRALKIGSMVRKEVLKMAFVNMFNDRVEQFNLREENERLAELFSDEKLQEEAQWQAYSVKEISRLFSISEEEALKLMNCGLFKTYRVGNEYRASKKSVEENKKIVKAVLTYQDKKTMSVPDVMRILGLGKTATYRLINQCRFKTYLVLGKMRVDVDSFEDWYAGQFHYEKVNGERPGKKYGKTLSPLTIAKVLGIPRSTANDLMNDGIVEFIWVDGKRRIKRESFDKWYASQSKYTKVKEIEEVEGYVD</sequence>
<dbReference type="EMBL" id="QOHO01000016">
    <property type="protein sequence ID" value="RFZ79944.1"/>
    <property type="molecule type" value="Genomic_DNA"/>
</dbReference>
<dbReference type="AlphaFoldDB" id="A0A3E2NG34"/>
<gene>
    <name evidence="1" type="ORF">DS742_05660</name>
</gene>
<reference evidence="1 2" key="1">
    <citation type="submission" date="2018-07" db="EMBL/GenBank/DDBJ databases">
        <title>New species, Clostridium PI-S10-A1B.</title>
        <authorList>
            <person name="Krishna G."/>
            <person name="Summeta K."/>
            <person name="Shikha S."/>
            <person name="Prabhu P.B."/>
            <person name="Suresh K."/>
        </authorList>
    </citation>
    <scope>NUCLEOTIDE SEQUENCE [LARGE SCALE GENOMIC DNA]</scope>
    <source>
        <strain evidence="1 2">PI-S10-A1B</strain>
    </source>
</reference>
<name>A0A3E2NG34_9FIRM</name>
<dbReference type="OrthoDB" id="1848553at2"/>
<accession>A0A3E2NG34</accession>